<feature type="compositionally biased region" description="Low complexity" evidence="1">
    <location>
        <begin position="11"/>
        <end position="23"/>
    </location>
</feature>
<dbReference type="EMBL" id="BLAL01000334">
    <property type="protein sequence ID" value="GET03810.1"/>
    <property type="molecule type" value="Genomic_DNA"/>
</dbReference>
<sequence length="87" mass="9898">MSFTQDRPSTDDLPLLASDRSRDSSLPAGVICAQQLHNNSVRLKSSFKAGHLLMTCHYWLPTDLVFPVCPLFVLNRAIEKLWKEKKL</sequence>
<organism evidence="2 4">
    <name type="scientific">Rhizophagus clarus</name>
    <dbReference type="NCBI Taxonomy" id="94130"/>
    <lineage>
        <taxon>Eukaryota</taxon>
        <taxon>Fungi</taxon>
        <taxon>Fungi incertae sedis</taxon>
        <taxon>Mucoromycota</taxon>
        <taxon>Glomeromycotina</taxon>
        <taxon>Glomeromycetes</taxon>
        <taxon>Glomerales</taxon>
        <taxon>Glomeraceae</taxon>
        <taxon>Rhizophagus</taxon>
    </lineage>
</organism>
<dbReference type="Proteomes" id="UP000247702">
    <property type="component" value="Unassembled WGS sequence"/>
</dbReference>
<proteinExistence type="predicted"/>
<evidence type="ECO:0000313" key="3">
    <source>
        <dbReference type="EMBL" id="GET03810.1"/>
    </source>
</evidence>
<dbReference type="Proteomes" id="UP000615446">
    <property type="component" value="Unassembled WGS sequence"/>
</dbReference>
<feature type="region of interest" description="Disordered" evidence="1">
    <location>
        <begin position="1"/>
        <end position="23"/>
    </location>
</feature>
<evidence type="ECO:0000313" key="4">
    <source>
        <dbReference type="Proteomes" id="UP000247702"/>
    </source>
</evidence>
<evidence type="ECO:0000313" key="2">
    <source>
        <dbReference type="EMBL" id="GBB86809.1"/>
    </source>
</evidence>
<gene>
    <name evidence="3" type="ORF">RCL2_003012900</name>
    <name evidence="2" type="ORF">RclHR1_13230005</name>
</gene>
<keyword evidence="4" id="KW-1185">Reference proteome</keyword>
<name>A0A2Z6QLX8_9GLOM</name>
<dbReference type="EMBL" id="BEXD01000362">
    <property type="protein sequence ID" value="GBB86809.1"/>
    <property type="molecule type" value="Genomic_DNA"/>
</dbReference>
<reference evidence="2 4" key="1">
    <citation type="submission" date="2017-11" db="EMBL/GenBank/DDBJ databases">
        <title>The genome of Rhizophagus clarus HR1 reveals common genetic basis of auxotrophy among arbuscular mycorrhizal fungi.</title>
        <authorList>
            <person name="Kobayashi Y."/>
        </authorList>
    </citation>
    <scope>NUCLEOTIDE SEQUENCE [LARGE SCALE GENOMIC DNA]</scope>
    <source>
        <strain evidence="2 4">HR1</strain>
    </source>
</reference>
<accession>A0A2Z6QLX8</accession>
<comment type="caution">
    <text evidence="2">The sequence shown here is derived from an EMBL/GenBank/DDBJ whole genome shotgun (WGS) entry which is preliminary data.</text>
</comment>
<reference evidence="3" key="2">
    <citation type="submission" date="2019-10" db="EMBL/GenBank/DDBJ databases">
        <title>Conservation and host-specific expression of non-tandemly repeated heterogenous ribosome RNA gene in arbuscular mycorrhizal fungi.</title>
        <authorList>
            <person name="Maeda T."/>
            <person name="Kobayashi Y."/>
            <person name="Nakagawa T."/>
            <person name="Ezawa T."/>
            <person name="Yamaguchi K."/>
            <person name="Bino T."/>
            <person name="Nishimoto Y."/>
            <person name="Shigenobu S."/>
            <person name="Kawaguchi M."/>
        </authorList>
    </citation>
    <scope>NUCLEOTIDE SEQUENCE</scope>
    <source>
        <strain evidence="3">HR1</strain>
    </source>
</reference>
<protein>
    <submittedName>
        <fullName evidence="2">Uncharacterized protein</fullName>
    </submittedName>
</protein>
<dbReference type="OrthoDB" id="2430350at2759"/>
<dbReference type="AlphaFoldDB" id="A0A2Z6QLX8"/>
<evidence type="ECO:0000256" key="1">
    <source>
        <dbReference type="SAM" id="MobiDB-lite"/>
    </source>
</evidence>